<evidence type="ECO:0000313" key="1">
    <source>
        <dbReference type="Proteomes" id="UP000790787"/>
    </source>
</evidence>
<name>A0AC58TFX7_TOBAC</name>
<evidence type="ECO:0000313" key="2">
    <source>
        <dbReference type="RefSeq" id="XP_075096132.1"/>
    </source>
</evidence>
<accession>A0AC58TFX7</accession>
<organism evidence="1 2">
    <name type="scientific">Nicotiana tabacum</name>
    <name type="common">Common tobacco</name>
    <dbReference type="NCBI Taxonomy" id="4097"/>
    <lineage>
        <taxon>Eukaryota</taxon>
        <taxon>Viridiplantae</taxon>
        <taxon>Streptophyta</taxon>
        <taxon>Embryophyta</taxon>
        <taxon>Tracheophyta</taxon>
        <taxon>Spermatophyta</taxon>
        <taxon>Magnoliopsida</taxon>
        <taxon>eudicotyledons</taxon>
        <taxon>Gunneridae</taxon>
        <taxon>Pentapetalae</taxon>
        <taxon>asterids</taxon>
        <taxon>lamiids</taxon>
        <taxon>Solanales</taxon>
        <taxon>Solanaceae</taxon>
        <taxon>Nicotianoideae</taxon>
        <taxon>Nicotianeae</taxon>
        <taxon>Nicotiana</taxon>
    </lineage>
</organism>
<dbReference type="Proteomes" id="UP000790787">
    <property type="component" value="Chromosome 20"/>
</dbReference>
<dbReference type="RefSeq" id="XP_075096132.1">
    <property type="nucleotide sequence ID" value="XM_075240031.1"/>
</dbReference>
<sequence>MNDQGKKQKENQNIEAQEENYQQQRSKGKQKMKIFSDEKINPIGRLWVFWKNIMVQVNILMVTTQVIHCQVKDMGSQFECCITFVYGKNKLHERKELYEQLRMIYRTMQESWLVIGDFNSVLSVNDRINGQPIHQTEIVNFQNCIKDIGMGQLNRKRCQWSWCNKRDTGERIYSNIDWVFGNASWFTKYSSLEAVYEVPGISDHSHIEINTEVTKLQRIQDIARLMNKEMNSLEKKIGKIRMELQNIQRQIDNDHLNQQLIEQEKEMIVQAEKWEEINEQVLRQKSRTAWIKSRNGHCLSKEKRKILSCKVTREDVDKAVKELPYETAPGIYGFTAKYFKEYWSTIGNKVRTSVLEFFSNGKLLKSVNCTTLTLIPKVANPNSVQEFRPIACCRIIYNIISRILTTKLKLVVESIVGESQSAFIEGRNILDDVIIHMRCYFLILNGGLTNGFQWKKGLRQGDPMSPYLFVLVMEYLNKALKKLKDNPNFNHHPRGIRFESQSGEKCSIYCRSNKGFQGDDTGRNAVYFRGITISISWCSTFFKKVISVVVYALDRKDNSSDKLLDN</sequence>
<reference evidence="2" key="2">
    <citation type="submission" date="2025-08" db="UniProtKB">
        <authorList>
            <consortium name="RefSeq"/>
        </authorList>
    </citation>
    <scope>IDENTIFICATION</scope>
    <source>
        <tissue evidence="2">Leaf</tissue>
    </source>
</reference>
<keyword evidence="1" id="KW-1185">Reference proteome</keyword>
<reference evidence="1" key="1">
    <citation type="journal article" date="2014" name="Nat. Commun.">
        <title>The tobacco genome sequence and its comparison with those of tomato and potato.</title>
        <authorList>
            <person name="Sierro N."/>
            <person name="Battey J.N."/>
            <person name="Ouadi S."/>
            <person name="Bakaher N."/>
            <person name="Bovet L."/>
            <person name="Willig A."/>
            <person name="Goepfert S."/>
            <person name="Peitsch M.C."/>
            <person name="Ivanov N.V."/>
        </authorList>
    </citation>
    <scope>NUCLEOTIDE SEQUENCE [LARGE SCALE GENOMIC DNA]</scope>
</reference>
<protein>
    <submittedName>
        <fullName evidence="2">Uncharacterized protein LOC142174238</fullName>
    </submittedName>
</protein>
<gene>
    <name evidence="2" type="primary">LOC142174238</name>
</gene>
<proteinExistence type="predicted"/>